<dbReference type="EMBL" id="JANPWB010000015">
    <property type="protein sequence ID" value="KAJ1087171.1"/>
    <property type="molecule type" value="Genomic_DNA"/>
</dbReference>
<dbReference type="PANTHER" id="PTHR14402:SF8">
    <property type="entry name" value="RECEPTOR-TRANSPORTING PROTEIN 4"/>
    <property type="match status" value="1"/>
</dbReference>
<evidence type="ECO:0000259" key="9">
    <source>
        <dbReference type="SMART" id="SM01328"/>
    </source>
</evidence>
<organism evidence="10 11">
    <name type="scientific">Pleurodeles waltl</name>
    <name type="common">Iberian ribbed newt</name>
    <dbReference type="NCBI Taxonomy" id="8319"/>
    <lineage>
        <taxon>Eukaryota</taxon>
        <taxon>Metazoa</taxon>
        <taxon>Chordata</taxon>
        <taxon>Craniata</taxon>
        <taxon>Vertebrata</taxon>
        <taxon>Euteleostomi</taxon>
        <taxon>Amphibia</taxon>
        <taxon>Batrachia</taxon>
        <taxon>Caudata</taxon>
        <taxon>Salamandroidea</taxon>
        <taxon>Salamandridae</taxon>
        <taxon>Pleurodelinae</taxon>
        <taxon>Pleurodeles</taxon>
    </lineage>
</organism>
<gene>
    <name evidence="10" type="ORF">NDU88_000361</name>
</gene>
<evidence type="ECO:0000256" key="5">
    <source>
        <dbReference type="ARBA" id="ARBA00022833"/>
    </source>
</evidence>
<evidence type="ECO:0000256" key="1">
    <source>
        <dbReference type="ARBA" id="ARBA00004167"/>
    </source>
</evidence>
<comment type="subcellular location">
    <subcellularLocation>
        <location evidence="1">Membrane</location>
        <topology evidence="1">Single-pass membrane protein</topology>
    </subcellularLocation>
</comment>
<evidence type="ECO:0000256" key="8">
    <source>
        <dbReference type="SAM" id="MobiDB-lite"/>
    </source>
</evidence>
<keyword evidence="2" id="KW-0812">Transmembrane</keyword>
<keyword evidence="6" id="KW-1133">Transmembrane helix</keyword>
<dbReference type="GO" id="GO:0008270">
    <property type="term" value="F:zinc ion binding"/>
    <property type="evidence" value="ECO:0007669"/>
    <property type="project" value="UniProtKB-KW"/>
</dbReference>
<dbReference type="Proteomes" id="UP001066276">
    <property type="component" value="Chromosome 11"/>
</dbReference>
<evidence type="ECO:0000256" key="4">
    <source>
        <dbReference type="ARBA" id="ARBA00022771"/>
    </source>
</evidence>
<dbReference type="PANTHER" id="PTHR14402">
    <property type="entry name" value="RECEPTOR TRANSPORTING PROTEIN"/>
    <property type="match status" value="1"/>
</dbReference>
<dbReference type="Pfam" id="PF13695">
    <property type="entry name" value="Zn_ribbon_3CxxC"/>
    <property type="match status" value="1"/>
</dbReference>
<evidence type="ECO:0000313" key="11">
    <source>
        <dbReference type="Proteomes" id="UP001066276"/>
    </source>
</evidence>
<feature type="region of interest" description="Disordered" evidence="8">
    <location>
        <begin position="204"/>
        <end position="242"/>
    </location>
</feature>
<comment type="caution">
    <text evidence="10">The sequence shown here is derived from an EMBL/GenBank/DDBJ whole genome shotgun (WGS) entry which is preliminary data.</text>
</comment>
<dbReference type="GO" id="GO:0031849">
    <property type="term" value="F:olfactory receptor binding"/>
    <property type="evidence" value="ECO:0007669"/>
    <property type="project" value="TreeGrafter"/>
</dbReference>
<proteinExistence type="predicted"/>
<reference evidence="10" key="1">
    <citation type="journal article" date="2022" name="bioRxiv">
        <title>Sequencing and chromosome-scale assembly of the giantPleurodeles waltlgenome.</title>
        <authorList>
            <person name="Brown T."/>
            <person name="Elewa A."/>
            <person name="Iarovenko S."/>
            <person name="Subramanian E."/>
            <person name="Araus A.J."/>
            <person name="Petzold A."/>
            <person name="Susuki M."/>
            <person name="Suzuki K.-i.T."/>
            <person name="Hayashi T."/>
            <person name="Toyoda A."/>
            <person name="Oliveira C."/>
            <person name="Osipova E."/>
            <person name="Leigh N.D."/>
            <person name="Simon A."/>
            <person name="Yun M.H."/>
        </authorList>
    </citation>
    <scope>NUCLEOTIDE SEQUENCE</scope>
    <source>
        <strain evidence="10">20211129_DDA</strain>
        <tissue evidence="10">Liver</tissue>
    </source>
</reference>
<keyword evidence="5" id="KW-0862">Zinc</keyword>
<evidence type="ECO:0000256" key="6">
    <source>
        <dbReference type="ARBA" id="ARBA00022989"/>
    </source>
</evidence>
<dbReference type="GO" id="GO:0016020">
    <property type="term" value="C:membrane"/>
    <property type="evidence" value="ECO:0007669"/>
    <property type="project" value="UniProtKB-SubCell"/>
</dbReference>
<evidence type="ECO:0000256" key="2">
    <source>
        <dbReference type="ARBA" id="ARBA00022692"/>
    </source>
</evidence>
<evidence type="ECO:0000256" key="3">
    <source>
        <dbReference type="ARBA" id="ARBA00022723"/>
    </source>
</evidence>
<dbReference type="AlphaFoldDB" id="A0AAV7L689"/>
<keyword evidence="4" id="KW-0863">Zinc-finger</keyword>
<dbReference type="GO" id="GO:0006612">
    <property type="term" value="P:protein targeting to membrane"/>
    <property type="evidence" value="ECO:0007669"/>
    <property type="project" value="TreeGrafter"/>
</dbReference>
<protein>
    <recommendedName>
        <fullName evidence="9">3CxxC-type domain-containing protein</fullName>
    </recommendedName>
</protein>
<dbReference type="SMART" id="SM01328">
    <property type="entry name" value="zf-3CxxC"/>
    <property type="match status" value="1"/>
</dbReference>
<evidence type="ECO:0000256" key="7">
    <source>
        <dbReference type="ARBA" id="ARBA00023136"/>
    </source>
</evidence>
<keyword evidence="3" id="KW-0479">Metal-binding</keyword>
<feature type="domain" description="3CxxC-type" evidence="9">
    <location>
        <begin position="51"/>
        <end position="164"/>
    </location>
</feature>
<dbReference type="InterPro" id="IPR027377">
    <property type="entry name" value="ZAR1/RTP1-5-like_Znf-3CxxC"/>
</dbReference>
<evidence type="ECO:0000313" key="10">
    <source>
        <dbReference type="EMBL" id="KAJ1087171.1"/>
    </source>
</evidence>
<name>A0AAV7L689_PLEWA</name>
<accession>A0AAV7L689</accession>
<keyword evidence="11" id="KW-1185">Reference proteome</keyword>
<dbReference type="GO" id="GO:0051205">
    <property type="term" value="P:protein insertion into membrane"/>
    <property type="evidence" value="ECO:0007669"/>
    <property type="project" value="TreeGrafter"/>
</dbReference>
<dbReference type="InterPro" id="IPR026096">
    <property type="entry name" value="R-trans_p"/>
</dbReference>
<sequence>MKQTLEATIDLETWDCLFQSRLEAAQRPEQWTLGVHDDEEAGLGRRQYTLHAFASFRCSDCGRWWDSARVCIIFHIQKATWPGGENFVKMRVFKQECQRCNTGELEEPEFIIENVDIAMERLVTRILWKCYGEDVSGQPMRDFITKGRTVGCHDSAHCEACRTGLCHLKRQEYKQNGQAALSQGESAFPSRGLWAGQTRNVRTVWGESGNHHNPSIRESNTDSDQPRDTTTEANHQRNRTPKSCCPCVLL</sequence>
<keyword evidence="7" id="KW-0472">Membrane</keyword>